<name>A0A1B8ZN74_9FLAO</name>
<feature type="transmembrane region" description="Helical" evidence="1">
    <location>
        <begin position="6"/>
        <end position="23"/>
    </location>
</feature>
<reference evidence="3" key="1">
    <citation type="submission" date="2016-07" db="EMBL/GenBank/DDBJ databases">
        <authorList>
            <person name="Florea S."/>
            <person name="Webb J.S."/>
            <person name="Jaromczyk J."/>
            <person name="Schardl C.L."/>
        </authorList>
    </citation>
    <scope>NUCLEOTIDE SEQUENCE [LARGE SCALE GENOMIC DNA]</scope>
    <source>
        <strain evidence="3">CC-VM-7</strain>
    </source>
</reference>
<evidence type="ECO:0000313" key="3">
    <source>
        <dbReference type="Proteomes" id="UP000093432"/>
    </source>
</evidence>
<keyword evidence="1" id="KW-1133">Transmembrane helix</keyword>
<dbReference type="OrthoDB" id="1270307at2"/>
<feature type="transmembrane region" description="Helical" evidence="1">
    <location>
        <begin position="66"/>
        <end position="89"/>
    </location>
</feature>
<keyword evidence="1" id="KW-0812">Transmembrane</keyword>
<accession>A0A1B8ZN74</accession>
<evidence type="ECO:0000256" key="1">
    <source>
        <dbReference type="SAM" id="Phobius"/>
    </source>
</evidence>
<sequence length="99" mass="11645">MNIKRFSIIFFGLLLFDLIYVFIYDQFMIGLKPEFLNYPLALIKVLALFPAVLFNKSLPFYALIPTYQAILIFIGNVLVQAFLMYRFLFGGVRNKKDYQ</sequence>
<dbReference type="EMBL" id="MAYG01000001">
    <property type="protein sequence ID" value="OCA73049.1"/>
    <property type="molecule type" value="Genomic_DNA"/>
</dbReference>
<evidence type="ECO:0008006" key="4">
    <source>
        <dbReference type="Google" id="ProtNLM"/>
    </source>
</evidence>
<gene>
    <name evidence="2" type="ORF">BBI00_01265</name>
</gene>
<dbReference type="Proteomes" id="UP000093432">
    <property type="component" value="Unassembled WGS sequence"/>
</dbReference>
<dbReference type="RefSeq" id="WP_065397061.1">
    <property type="nucleotide sequence ID" value="NZ_CP033811.1"/>
</dbReference>
<evidence type="ECO:0000313" key="2">
    <source>
        <dbReference type="EMBL" id="OCA73049.1"/>
    </source>
</evidence>
<dbReference type="KEGG" id="carh:EGY05_04310"/>
<comment type="caution">
    <text evidence="2">The sequence shown here is derived from an EMBL/GenBank/DDBJ whole genome shotgun (WGS) entry which is preliminary data.</text>
</comment>
<protein>
    <recommendedName>
        <fullName evidence="4">DUF5658 domain-containing protein</fullName>
    </recommendedName>
</protein>
<dbReference type="AlphaFoldDB" id="A0A1B8ZN74"/>
<keyword evidence="1" id="KW-0472">Membrane</keyword>
<dbReference type="STRING" id="651561.BBI00_01265"/>
<organism evidence="2 3">
    <name type="scientific">Chryseobacterium arthrosphaerae</name>
    <dbReference type="NCBI Taxonomy" id="651561"/>
    <lineage>
        <taxon>Bacteria</taxon>
        <taxon>Pseudomonadati</taxon>
        <taxon>Bacteroidota</taxon>
        <taxon>Flavobacteriia</taxon>
        <taxon>Flavobacteriales</taxon>
        <taxon>Weeksellaceae</taxon>
        <taxon>Chryseobacterium group</taxon>
        <taxon>Chryseobacterium</taxon>
    </lineage>
</organism>
<proteinExistence type="predicted"/>